<dbReference type="InterPro" id="IPR047525">
    <property type="entry name" value="TfoX-like"/>
</dbReference>
<dbReference type="EMBL" id="JANFQO010000004">
    <property type="protein sequence ID" value="MCQ4164335.1"/>
    <property type="molecule type" value="Genomic_DNA"/>
</dbReference>
<feature type="compositionally biased region" description="Low complexity" evidence="1">
    <location>
        <begin position="98"/>
        <end position="111"/>
    </location>
</feature>
<dbReference type="RefSeq" id="WP_255913079.1">
    <property type="nucleotide sequence ID" value="NZ_JANFQO010000004.1"/>
</dbReference>
<evidence type="ECO:0000313" key="3">
    <source>
        <dbReference type="EMBL" id="MCQ4164335.1"/>
    </source>
</evidence>
<evidence type="ECO:0000313" key="4">
    <source>
        <dbReference type="Proteomes" id="UP001165498"/>
    </source>
</evidence>
<evidence type="ECO:0000256" key="1">
    <source>
        <dbReference type="SAM" id="MobiDB-lite"/>
    </source>
</evidence>
<dbReference type="Proteomes" id="UP001165498">
    <property type="component" value="Unassembled WGS sequence"/>
</dbReference>
<proteinExistence type="predicted"/>
<accession>A0ABT1QPZ5</accession>
<gene>
    <name evidence="3" type="ORF">NM961_06380</name>
</gene>
<dbReference type="PANTHER" id="PTHR36121">
    <property type="entry name" value="PROTEIN SXY"/>
    <property type="match status" value="1"/>
</dbReference>
<organism evidence="3 4">
    <name type="scientific">Tahibacter harae</name>
    <dbReference type="NCBI Taxonomy" id="2963937"/>
    <lineage>
        <taxon>Bacteria</taxon>
        <taxon>Pseudomonadati</taxon>
        <taxon>Pseudomonadota</taxon>
        <taxon>Gammaproteobacteria</taxon>
        <taxon>Lysobacterales</taxon>
        <taxon>Rhodanobacteraceae</taxon>
        <taxon>Tahibacter</taxon>
    </lineage>
</organism>
<dbReference type="Pfam" id="PF04994">
    <property type="entry name" value="TfoX_C"/>
    <property type="match status" value="1"/>
</dbReference>
<dbReference type="InterPro" id="IPR007077">
    <property type="entry name" value="TfoX_C"/>
</dbReference>
<dbReference type="Gene3D" id="1.10.150.20">
    <property type="entry name" value="5' to 3' exonuclease, C-terminal subdomain"/>
    <property type="match status" value="1"/>
</dbReference>
<evidence type="ECO:0000259" key="2">
    <source>
        <dbReference type="Pfam" id="PF04994"/>
    </source>
</evidence>
<comment type="caution">
    <text evidence="3">The sequence shown here is derived from an EMBL/GenBank/DDBJ whole genome shotgun (WGS) entry which is preliminary data.</text>
</comment>
<keyword evidence="4" id="KW-1185">Reference proteome</keyword>
<reference evidence="3" key="1">
    <citation type="submission" date="2022-07" db="EMBL/GenBank/DDBJ databases">
        <title>Tahibacter sp., a new gammaproteobacterium isolated from the silt sample collected at pig farm.</title>
        <authorList>
            <person name="Chen H."/>
        </authorList>
    </citation>
    <scope>NUCLEOTIDE SEQUENCE</scope>
    <source>
        <strain evidence="3">P2K</strain>
    </source>
</reference>
<protein>
    <submittedName>
        <fullName evidence="3">TfoX/Sxy family protein</fullName>
    </submittedName>
</protein>
<sequence>MASNEKIRNVGPKSAAWLRQVGVRTLEDLRAVGVIETFMKVKRAGFRPSLNLLYAMQGALDDCHWADLPEEVKQGLVAAAGEAESVNPIKNRWDKAAARSAARDGTSSSGSSEGGDEPVRDDGDGFGDGDSGVREITGTSRDFD</sequence>
<name>A0ABT1QPZ5_9GAMM</name>
<feature type="region of interest" description="Disordered" evidence="1">
    <location>
        <begin position="90"/>
        <end position="144"/>
    </location>
</feature>
<feature type="domain" description="TfoX C-terminal" evidence="2">
    <location>
        <begin position="6"/>
        <end position="78"/>
    </location>
</feature>
<dbReference type="PANTHER" id="PTHR36121:SF1">
    <property type="entry name" value="PROTEIN SXY"/>
    <property type="match status" value="1"/>
</dbReference>